<evidence type="ECO:0000256" key="1">
    <source>
        <dbReference type="ARBA" id="ARBA00001526"/>
    </source>
</evidence>
<dbReference type="GO" id="GO:0005886">
    <property type="term" value="C:plasma membrane"/>
    <property type="evidence" value="ECO:0007669"/>
    <property type="project" value="TreeGrafter"/>
</dbReference>
<dbReference type="InterPro" id="IPR001460">
    <property type="entry name" value="PCN-bd_Tpept"/>
</dbReference>
<dbReference type="InterPro" id="IPR002137">
    <property type="entry name" value="Beta-lactam_class-D_AS"/>
</dbReference>
<evidence type="ECO:0000256" key="9">
    <source>
        <dbReference type="SAM" id="SignalP"/>
    </source>
</evidence>
<dbReference type="OrthoDB" id="9762883at2"/>
<dbReference type="GO" id="GO:0071555">
    <property type="term" value="P:cell wall organization"/>
    <property type="evidence" value="ECO:0007669"/>
    <property type="project" value="TreeGrafter"/>
</dbReference>
<feature type="signal peptide" evidence="9">
    <location>
        <begin position="1"/>
        <end position="21"/>
    </location>
</feature>
<feature type="modified residue" description="N6-carboxylysine" evidence="7">
    <location>
        <position position="63"/>
    </location>
</feature>
<dbReference type="InterPro" id="IPR050515">
    <property type="entry name" value="Beta-lactam/transpept"/>
</dbReference>
<comment type="catalytic activity">
    <reaction evidence="1 8">
        <text>a beta-lactam + H2O = a substituted beta-amino acid</text>
        <dbReference type="Rhea" id="RHEA:20401"/>
        <dbReference type="ChEBI" id="CHEBI:15377"/>
        <dbReference type="ChEBI" id="CHEBI:35627"/>
        <dbReference type="ChEBI" id="CHEBI:140347"/>
        <dbReference type="EC" id="3.5.2.6"/>
    </reaction>
</comment>
<dbReference type="Proteomes" id="UP000315369">
    <property type="component" value="Unassembled WGS sequence"/>
</dbReference>
<dbReference type="Gene3D" id="3.40.710.10">
    <property type="entry name" value="DD-peptidase/beta-lactamase superfamily"/>
    <property type="match status" value="1"/>
</dbReference>
<feature type="chain" id="PRO_5022017888" description="Beta-lactamase" evidence="9">
    <location>
        <begin position="22"/>
        <end position="272"/>
    </location>
</feature>
<dbReference type="EMBL" id="VIFM01000003">
    <property type="protein sequence ID" value="TQF17767.1"/>
    <property type="molecule type" value="Genomic_DNA"/>
</dbReference>
<dbReference type="EC" id="3.5.2.6" evidence="3 8"/>
<evidence type="ECO:0000313" key="12">
    <source>
        <dbReference type="Proteomes" id="UP000315369"/>
    </source>
</evidence>
<reference evidence="11 12" key="1">
    <citation type="submission" date="2019-06" db="EMBL/GenBank/DDBJ databases">
        <authorList>
            <person name="Livingstone P."/>
            <person name="Whitworth D."/>
        </authorList>
    </citation>
    <scope>NUCLEOTIDE SEQUENCE [LARGE SCALE GENOMIC DNA]</scope>
    <source>
        <strain evidence="11 12">AM401</strain>
    </source>
</reference>
<keyword evidence="6 8" id="KW-0046">Antibiotic resistance</keyword>
<dbReference type="PROSITE" id="PS00337">
    <property type="entry name" value="BETA_LACTAMASE_D"/>
    <property type="match status" value="1"/>
</dbReference>
<evidence type="ECO:0000256" key="7">
    <source>
        <dbReference type="PIRSR" id="PIRSR602137-50"/>
    </source>
</evidence>
<evidence type="ECO:0000256" key="4">
    <source>
        <dbReference type="ARBA" id="ARBA00022729"/>
    </source>
</evidence>
<comment type="similarity">
    <text evidence="2 8">Belongs to the class-D beta-lactamase family.</text>
</comment>
<evidence type="ECO:0000256" key="5">
    <source>
        <dbReference type="ARBA" id="ARBA00022801"/>
    </source>
</evidence>
<dbReference type="GO" id="GO:0008658">
    <property type="term" value="F:penicillin binding"/>
    <property type="evidence" value="ECO:0007669"/>
    <property type="project" value="InterPro"/>
</dbReference>
<dbReference type="Pfam" id="PF00905">
    <property type="entry name" value="Transpeptidase"/>
    <property type="match status" value="1"/>
</dbReference>
<feature type="domain" description="Penicillin-binding protein transpeptidase" evidence="10">
    <location>
        <begin position="32"/>
        <end position="252"/>
    </location>
</feature>
<dbReference type="GO" id="GO:0046677">
    <property type="term" value="P:response to antibiotic"/>
    <property type="evidence" value="ECO:0007669"/>
    <property type="project" value="UniProtKB-UniRule"/>
</dbReference>
<proteinExistence type="inferred from homology"/>
<comment type="caution">
    <text evidence="11">The sequence shown here is derived from an EMBL/GenBank/DDBJ whole genome shotgun (WGS) entry which is preliminary data.</text>
</comment>
<accession>A0A540X928</accession>
<organism evidence="11 12">
    <name type="scientific">Myxococcus llanfairpwllgwyngyllgogerychwyrndrobwllllantysiliogogogochensis</name>
    <dbReference type="NCBI Taxonomy" id="2590453"/>
    <lineage>
        <taxon>Bacteria</taxon>
        <taxon>Pseudomonadati</taxon>
        <taxon>Myxococcota</taxon>
        <taxon>Myxococcia</taxon>
        <taxon>Myxococcales</taxon>
        <taxon>Cystobacterineae</taxon>
        <taxon>Myxococcaceae</taxon>
        <taxon>Myxococcus</taxon>
    </lineage>
</organism>
<dbReference type="InterPro" id="IPR012338">
    <property type="entry name" value="Beta-lactam/transpept-like"/>
</dbReference>
<name>A0A540X928_9BACT</name>
<evidence type="ECO:0000313" key="11">
    <source>
        <dbReference type="EMBL" id="TQF17767.1"/>
    </source>
</evidence>
<evidence type="ECO:0000256" key="2">
    <source>
        <dbReference type="ARBA" id="ARBA00007898"/>
    </source>
</evidence>
<dbReference type="GO" id="GO:0008800">
    <property type="term" value="F:beta-lactamase activity"/>
    <property type="evidence" value="ECO:0007669"/>
    <property type="project" value="UniProtKB-UniRule"/>
</dbReference>
<protein>
    <recommendedName>
        <fullName evidence="3 8">Beta-lactamase</fullName>
        <ecNumber evidence="3 8">3.5.2.6</ecNumber>
    </recommendedName>
</protein>
<keyword evidence="5 8" id="KW-0378">Hydrolase</keyword>
<dbReference type="PANTHER" id="PTHR30627:SF6">
    <property type="entry name" value="BETA-LACTAMASE YBXI-RELATED"/>
    <property type="match status" value="1"/>
</dbReference>
<dbReference type="SUPFAM" id="SSF56601">
    <property type="entry name" value="beta-lactamase/transpeptidase-like"/>
    <property type="match status" value="1"/>
</dbReference>
<keyword evidence="12" id="KW-1185">Reference proteome</keyword>
<dbReference type="AlphaFoldDB" id="A0A540X928"/>
<evidence type="ECO:0000256" key="3">
    <source>
        <dbReference type="ARBA" id="ARBA00012865"/>
    </source>
</evidence>
<sequence>MSRSPSTLLALITLATTSALAAAPKAPAAHPGCFLLMDLETGKVTRNDAVKCAARLPPASTFKVPHALIALETGVVASVDEVHKWDGTKHSIAMWNQDQTLDTAMRRSAVWFFQGTAKQLGRERMEDWLGRFDYGTRDASGDITLFWLGGPLRISPDEQLDFLARMFRGQLPVSPKVLEQVKGTMTHGPDTVASVRDGINLGGPWKDGAVLSAKTGWYPNKSGDVTWLVGHVASPKGRHVFVSAVRSPTGKAPSRSPALASAIDALKAHGLL</sequence>
<feature type="active site" description="Acyl-ester intermediate" evidence="7">
    <location>
        <position position="60"/>
    </location>
</feature>
<dbReference type="RefSeq" id="WP_141640488.1">
    <property type="nucleotide sequence ID" value="NZ_VIFM01000003.1"/>
</dbReference>
<evidence type="ECO:0000259" key="10">
    <source>
        <dbReference type="Pfam" id="PF00905"/>
    </source>
</evidence>
<evidence type="ECO:0000256" key="8">
    <source>
        <dbReference type="RuleBase" id="RU361140"/>
    </source>
</evidence>
<gene>
    <name evidence="11" type="ORF">FJV41_01050</name>
</gene>
<keyword evidence="4 9" id="KW-0732">Signal</keyword>
<evidence type="ECO:0000256" key="6">
    <source>
        <dbReference type="ARBA" id="ARBA00023251"/>
    </source>
</evidence>
<dbReference type="PANTHER" id="PTHR30627">
    <property type="entry name" value="PEPTIDOGLYCAN D,D-TRANSPEPTIDASE"/>
    <property type="match status" value="1"/>
</dbReference>
<dbReference type="GO" id="GO:0017001">
    <property type="term" value="P:antibiotic catabolic process"/>
    <property type="evidence" value="ECO:0007669"/>
    <property type="project" value="InterPro"/>
</dbReference>